<accession>A0ABU0A344</accession>
<dbReference type="GO" id="GO:0008233">
    <property type="term" value="F:peptidase activity"/>
    <property type="evidence" value="ECO:0007669"/>
    <property type="project" value="UniProtKB-KW"/>
</dbReference>
<feature type="transmembrane region" description="Helical" evidence="1">
    <location>
        <begin position="120"/>
        <end position="136"/>
    </location>
</feature>
<feature type="transmembrane region" description="Helical" evidence="1">
    <location>
        <begin position="143"/>
        <end position="161"/>
    </location>
</feature>
<feature type="transmembrane region" description="Helical" evidence="1">
    <location>
        <begin position="20"/>
        <end position="43"/>
    </location>
</feature>
<dbReference type="Proteomes" id="UP001230005">
    <property type="component" value="Unassembled WGS sequence"/>
</dbReference>
<keyword evidence="4" id="KW-1185">Reference proteome</keyword>
<feature type="transmembrane region" description="Helical" evidence="1">
    <location>
        <begin position="55"/>
        <end position="76"/>
    </location>
</feature>
<comment type="caution">
    <text evidence="3">The sequence shown here is derived from an EMBL/GenBank/DDBJ whole genome shotgun (WGS) entry which is preliminary data.</text>
</comment>
<dbReference type="GO" id="GO:0006508">
    <property type="term" value="P:proteolysis"/>
    <property type="evidence" value="ECO:0007669"/>
    <property type="project" value="UniProtKB-KW"/>
</dbReference>
<keyword evidence="3" id="KW-0378">Hydrolase</keyword>
<dbReference type="RefSeq" id="WP_307331773.1">
    <property type="nucleotide sequence ID" value="NZ_JAUSUG010000032.1"/>
</dbReference>
<evidence type="ECO:0000313" key="4">
    <source>
        <dbReference type="Proteomes" id="UP001230005"/>
    </source>
</evidence>
<dbReference type="Pfam" id="PF02517">
    <property type="entry name" value="Rce1-like"/>
    <property type="match status" value="1"/>
</dbReference>
<feature type="domain" description="CAAX prenyl protease 2/Lysostaphin resistance protein A-like" evidence="2">
    <location>
        <begin position="98"/>
        <end position="177"/>
    </location>
</feature>
<protein>
    <submittedName>
        <fullName evidence="3">Membrane protease YdiL (CAAX protease family)</fullName>
    </submittedName>
</protein>
<proteinExistence type="predicted"/>
<keyword evidence="1" id="KW-0812">Transmembrane</keyword>
<evidence type="ECO:0000259" key="2">
    <source>
        <dbReference type="Pfam" id="PF02517"/>
    </source>
</evidence>
<name>A0ABU0A344_9BACI</name>
<feature type="transmembrane region" description="Helical" evidence="1">
    <location>
        <begin position="167"/>
        <end position="188"/>
    </location>
</feature>
<organism evidence="3 4">
    <name type="scientific">Evansella vedderi</name>
    <dbReference type="NCBI Taxonomy" id="38282"/>
    <lineage>
        <taxon>Bacteria</taxon>
        <taxon>Bacillati</taxon>
        <taxon>Bacillota</taxon>
        <taxon>Bacilli</taxon>
        <taxon>Bacillales</taxon>
        <taxon>Bacillaceae</taxon>
        <taxon>Evansella</taxon>
    </lineage>
</organism>
<evidence type="ECO:0000256" key="1">
    <source>
        <dbReference type="SAM" id="Phobius"/>
    </source>
</evidence>
<dbReference type="EMBL" id="JAUSUG010000032">
    <property type="protein sequence ID" value="MDQ0257675.1"/>
    <property type="molecule type" value="Genomic_DNA"/>
</dbReference>
<reference evidence="3 4" key="1">
    <citation type="submission" date="2023-07" db="EMBL/GenBank/DDBJ databases">
        <title>Genomic Encyclopedia of Type Strains, Phase IV (KMG-IV): sequencing the most valuable type-strain genomes for metagenomic binning, comparative biology and taxonomic classification.</title>
        <authorList>
            <person name="Goeker M."/>
        </authorList>
    </citation>
    <scope>NUCLEOTIDE SEQUENCE [LARGE SCALE GENOMIC DNA]</scope>
    <source>
        <strain evidence="3 4">DSM 9768</strain>
    </source>
</reference>
<keyword evidence="1" id="KW-0472">Membrane</keyword>
<sequence length="194" mass="22497">MKQADIIKNLTDKELLLNLYFTQFLMLGLALIGSRILTGNWLYPFTFIQWNVNHIIIGITAAVFVVVVELILAKFLPRKWFDDGGINERIFKGRHPLHIGFISLIVGISEEVMFRGLLQTTFGIIPASLIFALIHIRYLHNYFLFSFTILLSFFLGFLFYLTENLLTVIICHMLIDMLLGLCIKYRLFLYNGQK</sequence>
<keyword evidence="1" id="KW-1133">Transmembrane helix</keyword>
<dbReference type="InterPro" id="IPR003675">
    <property type="entry name" value="Rce1/LyrA-like_dom"/>
</dbReference>
<evidence type="ECO:0000313" key="3">
    <source>
        <dbReference type="EMBL" id="MDQ0257675.1"/>
    </source>
</evidence>
<keyword evidence="3" id="KW-0645">Protease</keyword>
<gene>
    <name evidence="3" type="ORF">J2S74_005137</name>
</gene>